<comment type="caution">
    <text evidence="12">The sequence shown here is derived from an EMBL/GenBank/DDBJ whole genome shotgun (WGS) entry which is preliminary data.</text>
</comment>
<evidence type="ECO:0000256" key="3">
    <source>
        <dbReference type="ARBA" id="ARBA00022452"/>
    </source>
</evidence>
<keyword evidence="6 8" id="KW-0472">Membrane</keyword>
<dbReference type="Pfam" id="PF00593">
    <property type="entry name" value="TonB_dep_Rec_b-barrel"/>
    <property type="match status" value="1"/>
</dbReference>
<evidence type="ECO:0000256" key="9">
    <source>
        <dbReference type="RuleBase" id="RU003357"/>
    </source>
</evidence>
<feature type="domain" description="TonB-dependent receptor plug" evidence="11">
    <location>
        <begin position="34"/>
        <end position="140"/>
    </location>
</feature>
<dbReference type="InterPro" id="IPR000531">
    <property type="entry name" value="Beta-barrel_TonB"/>
</dbReference>
<evidence type="ECO:0000259" key="11">
    <source>
        <dbReference type="Pfam" id="PF07715"/>
    </source>
</evidence>
<evidence type="ECO:0000256" key="4">
    <source>
        <dbReference type="ARBA" id="ARBA00022692"/>
    </source>
</evidence>
<gene>
    <name evidence="12" type="ORF">CE91St16_29020</name>
</gene>
<keyword evidence="3 8" id="KW-1134">Transmembrane beta strand</keyword>
<keyword evidence="5 9" id="KW-0798">TonB box</keyword>
<organism evidence="12 13">
    <name type="scientific">Alistipes finegoldii</name>
    <dbReference type="NCBI Taxonomy" id="214856"/>
    <lineage>
        <taxon>Bacteria</taxon>
        <taxon>Pseudomonadati</taxon>
        <taxon>Bacteroidota</taxon>
        <taxon>Bacteroidia</taxon>
        <taxon>Bacteroidales</taxon>
        <taxon>Rikenellaceae</taxon>
        <taxon>Alistipes</taxon>
    </lineage>
</organism>
<dbReference type="SUPFAM" id="SSF56935">
    <property type="entry name" value="Porins"/>
    <property type="match status" value="1"/>
</dbReference>
<evidence type="ECO:0000256" key="2">
    <source>
        <dbReference type="ARBA" id="ARBA00022448"/>
    </source>
</evidence>
<comment type="similarity">
    <text evidence="8 9">Belongs to the TonB-dependent receptor family.</text>
</comment>
<sequence>MYAPQEAAAAVPDSLAVKANTVMVSPYHASDKDLTTAAVSSVGGWQLEYLPGINRTNLLNGRVTGFLGIQHDGELGIESNSMYIRGLRSISSDSRQAAILVDGYVRKDANRISPADIESVTILKDAAATALYGLRGANGVVLITTKHGRIQPLTVSIDAGVGFQAPTRLPKYLGSYDYARLYNEAAVNDGGSPKYDQYALDSYLSGDDPYNYPDVDWMDRFMKKSSVVQRYNVSVRGGTERVRYYASVGYVDNSGLYNVDKNANTYKTNANYENYSLRGNVDINVTKKFVISLDIASLMAKWNYPGAYSNSTSRILNALTQTPPNAHPIFNEDGSLSGTSQYLNNPYGLLNNSGYSIFQTRSNYATLKLDHDLDFITQGLSVFGSFSFDSYFEQVINRNVGFVVYEGSLSNQQGTKNPATQKNDNSFSNNYRTLDLQAGLDYARSFGNHNLSGRIFINYNNESGNGKIMPHVYKGLFAYAHYDFKRRYIADFTIACQGSEQIGGNGYNVFPSVSAGWIISEENFLKDKTFISFLKLRASYGVSGNDTNISYFQKSSFFSSLGSTYLQGQSLASMQGFRESQVGVDNIMAERSHKTNVGVDIRMFKDRWSLSVDGFYENNDNLIIAQASIPNIIGVRGSVKNNIGRMTNSGFEIATDYTSRIGRLGYSVYGNFSFARNRVKEMQETDATYRFNKKTGYPINSSFGLKSDGLFFDYDQIAAHATQTYGTYNPGDIRYLDLSKDGYINEDDRTYLGYGDVPEYVYGFGIDLNYRGFDLNVAFQGVGNVQRKLGGYVYWEFRPDGKGNVMEHHLDRWAYDPANGIDTRLTAKYPRLSLTGNDGNNRGPNSDYWLRDASYLRLKSVELGYTLPARAAKAIWLKNLRIYVSATNLFTSDKIDILDPETTTTGTVYPLQRTVCMGLNISF</sequence>
<evidence type="ECO:0000313" key="12">
    <source>
        <dbReference type="EMBL" id="GKI19994.1"/>
    </source>
</evidence>
<dbReference type="InterPro" id="IPR039426">
    <property type="entry name" value="TonB-dep_rcpt-like"/>
</dbReference>
<evidence type="ECO:0000256" key="6">
    <source>
        <dbReference type="ARBA" id="ARBA00023136"/>
    </source>
</evidence>
<feature type="domain" description="TonB-dependent receptor-like beta-barrel" evidence="10">
    <location>
        <begin position="322"/>
        <end position="889"/>
    </location>
</feature>
<dbReference type="Pfam" id="PF07715">
    <property type="entry name" value="Plug"/>
    <property type="match status" value="1"/>
</dbReference>
<keyword evidence="7 8" id="KW-0998">Cell outer membrane</keyword>
<dbReference type="InterPro" id="IPR023997">
    <property type="entry name" value="TonB-dep_OMP_SusC/RagA_CS"/>
</dbReference>
<reference evidence="12" key="1">
    <citation type="submission" date="2022-01" db="EMBL/GenBank/DDBJ databases">
        <title>Novel bile acid biosynthetic pathways are enriched in the microbiome of centenarians.</title>
        <authorList>
            <person name="Sato Y."/>
            <person name="Atarashi K."/>
            <person name="Plichta R.D."/>
            <person name="Arai Y."/>
            <person name="Sasajima S."/>
            <person name="Kearney M.S."/>
            <person name="Suda W."/>
            <person name="Takeshita K."/>
            <person name="Sasaki T."/>
            <person name="Okamoto S."/>
            <person name="Skelly N.A."/>
            <person name="Okamura Y."/>
            <person name="Vlamakis H."/>
            <person name="Li Y."/>
            <person name="Tanoue T."/>
            <person name="Takei H."/>
            <person name="Nittono H."/>
            <person name="Narushima S."/>
            <person name="Irie J."/>
            <person name="Itoh H."/>
            <person name="Moriya K."/>
            <person name="Sugiura Y."/>
            <person name="Suematsu M."/>
            <person name="Moritoki N."/>
            <person name="Shibata S."/>
            <person name="Littman R.D."/>
            <person name="Fischbach A.M."/>
            <person name="Uwamino Y."/>
            <person name="Inoue T."/>
            <person name="Honda A."/>
            <person name="Hattori M."/>
            <person name="Murai T."/>
            <person name="Xavier J.R."/>
            <person name="Hirose N."/>
            <person name="Honda K."/>
        </authorList>
    </citation>
    <scope>NUCLEOTIDE SEQUENCE</scope>
    <source>
        <strain evidence="12">CE91-St16</strain>
    </source>
</reference>
<dbReference type="GO" id="GO:0009279">
    <property type="term" value="C:cell outer membrane"/>
    <property type="evidence" value="ECO:0007669"/>
    <property type="project" value="UniProtKB-SubCell"/>
</dbReference>
<evidence type="ECO:0000256" key="1">
    <source>
        <dbReference type="ARBA" id="ARBA00004571"/>
    </source>
</evidence>
<evidence type="ECO:0000313" key="13">
    <source>
        <dbReference type="Proteomes" id="UP001055105"/>
    </source>
</evidence>
<dbReference type="InterPro" id="IPR037066">
    <property type="entry name" value="Plug_dom_sf"/>
</dbReference>
<dbReference type="Gene3D" id="2.40.170.20">
    <property type="entry name" value="TonB-dependent receptor, beta-barrel domain"/>
    <property type="match status" value="1"/>
</dbReference>
<dbReference type="AlphaFoldDB" id="A0AA37KUK4"/>
<dbReference type="InterPro" id="IPR012910">
    <property type="entry name" value="Plug_dom"/>
</dbReference>
<keyword evidence="4 8" id="KW-0812">Transmembrane</keyword>
<evidence type="ECO:0000256" key="8">
    <source>
        <dbReference type="PROSITE-ProRule" id="PRU01360"/>
    </source>
</evidence>
<proteinExistence type="inferred from homology"/>
<dbReference type="NCBIfam" id="TIGR04057">
    <property type="entry name" value="SusC_RagA_signa"/>
    <property type="match status" value="1"/>
</dbReference>
<dbReference type="Gene3D" id="2.170.130.10">
    <property type="entry name" value="TonB-dependent receptor, plug domain"/>
    <property type="match status" value="1"/>
</dbReference>
<dbReference type="Proteomes" id="UP001055105">
    <property type="component" value="Unassembled WGS sequence"/>
</dbReference>
<dbReference type="InterPro" id="IPR023996">
    <property type="entry name" value="TonB-dep_OMP_SusC/RagA"/>
</dbReference>
<evidence type="ECO:0000256" key="5">
    <source>
        <dbReference type="ARBA" id="ARBA00023077"/>
    </source>
</evidence>
<evidence type="ECO:0000256" key="7">
    <source>
        <dbReference type="ARBA" id="ARBA00023237"/>
    </source>
</evidence>
<dbReference type="EMBL" id="BQOL01000002">
    <property type="protein sequence ID" value="GKI19994.1"/>
    <property type="molecule type" value="Genomic_DNA"/>
</dbReference>
<name>A0AA37KUK4_9BACT</name>
<keyword evidence="2 8" id="KW-0813">Transport</keyword>
<comment type="subcellular location">
    <subcellularLocation>
        <location evidence="1 8">Cell outer membrane</location>
        <topology evidence="1 8">Multi-pass membrane protein</topology>
    </subcellularLocation>
</comment>
<dbReference type="PROSITE" id="PS52016">
    <property type="entry name" value="TONB_DEPENDENT_REC_3"/>
    <property type="match status" value="1"/>
</dbReference>
<evidence type="ECO:0000259" key="10">
    <source>
        <dbReference type="Pfam" id="PF00593"/>
    </source>
</evidence>
<protein>
    <submittedName>
        <fullName evidence="12">SusC/RagA family TonB-linked outer membrane protein</fullName>
    </submittedName>
</protein>
<dbReference type="NCBIfam" id="TIGR04056">
    <property type="entry name" value="OMP_RagA_SusC"/>
    <property type="match status" value="1"/>
</dbReference>
<dbReference type="InterPro" id="IPR036942">
    <property type="entry name" value="Beta-barrel_TonB_sf"/>
</dbReference>
<accession>A0AA37KUK4</accession>